<dbReference type="PANTHER" id="PTHR33127">
    <property type="entry name" value="TRANSMEMBRANE PROTEIN"/>
    <property type="match status" value="1"/>
</dbReference>
<dbReference type="AlphaFoldDB" id="A0A0A8Z392"/>
<reference evidence="2" key="2">
    <citation type="journal article" date="2015" name="Data Brief">
        <title>Shoot transcriptome of the giant reed, Arundo donax.</title>
        <authorList>
            <person name="Barrero R.A."/>
            <person name="Guerrero F.D."/>
            <person name="Moolhuijzen P."/>
            <person name="Goolsby J.A."/>
            <person name="Tidwell J."/>
            <person name="Bellgard S.E."/>
            <person name="Bellgard M.I."/>
        </authorList>
    </citation>
    <scope>NUCLEOTIDE SEQUENCE</scope>
    <source>
        <tissue evidence="2">Shoot tissue taken approximately 20 cm above the soil surface</tissue>
    </source>
</reference>
<reference evidence="2" key="1">
    <citation type="submission" date="2014-09" db="EMBL/GenBank/DDBJ databases">
        <authorList>
            <person name="Magalhaes I.L.F."/>
            <person name="Oliveira U."/>
            <person name="Santos F.R."/>
            <person name="Vidigal T.H.D.A."/>
            <person name="Brescovit A.D."/>
            <person name="Santos A.J."/>
        </authorList>
    </citation>
    <scope>NUCLEOTIDE SEQUENCE</scope>
    <source>
        <tissue evidence="2">Shoot tissue taken approximately 20 cm above the soil surface</tissue>
    </source>
</reference>
<sequence>MAAVQGKFYFRKSPGVVGVLSFAHDPEPHMEMATFDAPMPTFVGDAPQKVTMTYLLESSQQLFLVCLFFLGCSFEHIEEVGAYRMDFSKQEWCKVTDIGDRAFLLGDQSFAASCSALEHGLKTGCVYFVYDFFGDSNDFHIFDLLDGTRELAGPTQDIPLLARQPFWMVPVR</sequence>
<feature type="domain" description="KIB1-4 beta-propeller" evidence="1">
    <location>
        <begin position="2"/>
        <end position="143"/>
    </location>
</feature>
<dbReference type="PANTHER" id="PTHR33127:SF45">
    <property type="entry name" value="OS05G0143700 PROTEIN"/>
    <property type="match status" value="1"/>
</dbReference>
<protein>
    <recommendedName>
        <fullName evidence="1">KIB1-4 beta-propeller domain-containing protein</fullName>
    </recommendedName>
</protein>
<organism evidence="2">
    <name type="scientific">Arundo donax</name>
    <name type="common">Giant reed</name>
    <name type="synonym">Donax arundinaceus</name>
    <dbReference type="NCBI Taxonomy" id="35708"/>
    <lineage>
        <taxon>Eukaryota</taxon>
        <taxon>Viridiplantae</taxon>
        <taxon>Streptophyta</taxon>
        <taxon>Embryophyta</taxon>
        <taxon>Tracheophyta</taxon>
        <taxon>Spermatophyta</taxon>
        <taxon>Magnoliopsida</taxon>
        <taxon>Liliopsida</taxon>
        <taxon>Poales</taxon>
        <taxon>Poaceae</taxon>
        <taxon>PACMAD clade</taxon>
        <taxon>Arundinoideae</taxon>
        <taxon>Arundineae</taxon>
        <taxon>Arundo</taxon>
    </lineage>
</organism>
<accession>A0A0A8Z392</accession>
<dbReference type="Pfam" id="PF03478">
    <property type="entry name" value="Beta-prop_KIB1-4"/>
    <property type="match status" value="1"/>
</dbReference>
<name>A0A0A8Z392_ARUDO</name>
<proteinExistence type="predicted"/>
<dbReference type="InterPro" id="IPR005174">
    <property type="entry name" value="KIB1-4_b-propeller"/>
</dbReference>
<evidence type="ECO:0000259" key="1">
    <source>
        <dbReference type="Pfam" id="PF03478"/>
    </source>
</evidence>
<evidence type="ECO:0000313" key="2">
    <source>
        <dbReference type="EMBL" id="JAD32128.1"/>
    </source>
</evidence>
<dbReference type="EMBL" id="GBRH01265767">
    <property type="protein sequence ID" value="JAD32128.1"/>
    <property type="molecule type" value="Transcribed_RNA"/>
</dbReference>